<evidence type="ECO:0000313" key="1">
    <source>
        <dbReference type="EMBL" id="KAK0040102.1"/>
    </source>
</evidence>
<gene>
    <name evidence="1" type="ORF">Bpfe_030465</name>
</gene>
<comment type="caution">
    <text evidence="1">The sequence shown here is derived from an EMBL/GenBank/DDBJ whole genome shotgun (WGS) entry which is preliminary data.</text>
</comment>
<dbReference type="InterPro" id="IPR005049">
    <property type="entry name" value="STL-like"/>
</dbReference>
<dbReference type="PANTHER" id="PTHR31362:SF0">
    <property type="entry name" value="EXOSTOSIN DOMAIN-CONTAINING PROTEIN-RELATED"/>
    <property type="match status" value="1"/>
</dbReference>
<dbReference type="PANTHER" id="PTHR31362">
    <property type="entry name" value="GLYCOSYLTRANSFERASE STELLO1-RELATED"/>
    <property type="match status" value="1"/>
</dbReference>
<dbReference type="Proteomes" id="UP001233172">
    <property type="component" value="Unassembled WGS sequence"/>
</dbReference>
<dbReference type="AlphaFoldDB" id="A0AAD8AQJ1"/>
<proteinExistence type="predicted"/>
<protein>
    <submittedName>
        <fullName evidence="1">Glycosyltransferase STELLO1</fullName>
    </submittedName>
</protein>
<keyword evidence="2" id="KW-1185">Reference proteome</keyword>
<organism evidence="1 2">
    <name type="scientific">Biomphalaria pfeifferi</name>
    <name type="common">Bloodfluke planorb</name>
    <name type="synonym">Freshwater snail</name>
    <dbReference type="NCBI Taxonomy" id="112525"/>
    <lineage>
        <taxon>Eukaryota</taxon>
        <taxon>Metazoa</taxon>
        <taxon>Spiralia</taxon>
        <taxon>Lophotrochozoa</taxon>
        <taxon>Mollusca</taxon>
        <taxon>Gastropoda</taxon>
        <taxon>Heterobranchia</taxon>
        <taxon>Euthyneura</taxon>
        <taxon>Panpulmonata</taxon>
        <taxon>Hygrophila</taxon>
        <taxon>Lymnaeoidea</taxon>
        <taxon>Planorbidae</taxon>
        <taxon>Biomphalaria</taxon>
    </lineage>
</organism>
<feature type="non-terminal residue" evidence="1">
    <location>
        <position position="89"/>
    </location>
</feature>
<sequence>MKSLPYKSYARKNVGYLYAILNGAKFIYETDDDNRPSDNLKGFIYTPKTSGLMYAGKQLFNPYQHFGQSTLWPRGYPLSKIGVANNRTY</sequence>
<reference evidence="1" key="1">
    <citation type="journal article" date="2023" name="PLoS Negl. Trop. Dis.">
        <title>A genome sequence for Biomphalaria pfeifferi, the major vector snail for the human-infecting parasite Schistosoma mansoni.</title>
        <authorList>
            <person name="Bu L."/>
            <person name="Lu L."/>
            <person name="Laidemitt M.R."/>
            <person name="Zhang S.M."/>
            <person name="Mutuku M."/>
            <person name="Mkoji G."/>
            <person name="Steinauer M."/>
            <person name="Loker E.S."/>
        </authorList>
    </citation>
    <scope>NUCLEOTIDE SEQUENCE</scope>
    <source>
        <strain evidence="1">KasaAsao</strain>
    </source>
</reference>
<evidence type="ECO:0000313" key="2">
    <source>
        <dbReference type="Proteomes" id="UP001233172"/>
    </source>
</evidence>
<reference evidence="1" key="2">
    <citation type="submission" date="2023-04" db="EMBL/GenBank/DDBJ databases">
        <authorList>
            <person name="Bu L."/>
            <person name="Lu L."/>
            <person name="Laidemitt M.R."/>
            <person name="Zhang S.M."/>
            <person name="Mutuku M."/>
            <person name="Mkoji G."/>
            <person name="Steinauer M."/>
            <person name="Loker E.S."/>
        </authorList>
    </citation>
    <scope>NUCLEOTIDE SEQUENCE</scope>
    <source>
        <strain evidence="1">KasaAsao</strain>
        <tissue evidence="1">Whole Snail</tissue>
    </source>
</reference>
<accession>A0AAD8AQJ1</accession>
<name>A0AAD8AQJ1_BIOPF</name>
<dbReference type="EMBL" id="JASAOG010000352">
    <property type="protein sequence ID" value="KAK0040102.1"/>
    <property type="molecule type" value="Genomic_DNA"/>
</dbReference>